<evidence type="ECO:0000313" key="3">
    <source>
        <dbReference type="Proteomes" id="UP000001369"/>
    </source>
</evidence>
<dbReference type="EMBL" id="CP001229">
    <property type="protein sequence ID" value="ACN98561.1"/>
    <property type="molecule type" value="Genomic_DNA"/>
</dbReference>
<feature type="transmembrane region" description="Helical" evidence="1">
    <location>
        <begin position="96"/>
        <end position="115"/>
    </location>
</feature>
<protein>
    <recommendedName>
        <fullName evidence="4">Integral membrane protein</fullName>
    </recommendedName>
</protein>
<proteinExistence type="predicted"/>
<evidence type="ECO:0008006" key="4">
    <source>
        <dbReference type="Google" id="ProtNLM"/>
    </source>
</evidence>
<dbReference type="AlphaFoldDB" id="C1DVG6"/>
<dbReference type="RefSeq" id="WP_012673884.1">
    <property type="nucleotide sequence ID" value="NC_012438.1"/>
</dbReference>
<keyword evidence="1" id="KW-0472">Membrane</keyword>
<reference evidence="2 3" key="1">
    <citation type="journal article" date="2009" name="J. Bacteriol.">
        <title>Complete and draft genome sequences of six members of the Aquificales.</title>
        <authorList>
            <person name="Reysenbach A.L."/>
            <person name="Hamamura N."/>
            <person name="Podar M."/>
            <person name="Griffiths E."/>
            <person name="Ferreira S."/>
            <person name="Hochstein R."/>
            <person name="Heidelberg J."/>
            <person name="Johnson J."/>
            <person name="Mead D."/>
            <person name="Pohorille A."/>
            <person name="Sarmiento M."/>
            <person name="Schweighofer K."/>
            <person name="Seshadri R."/>
            <person name="Voytek M.A."/>
        </authorList>
    </citation>
    <scope>NUCLEOTIDE SEQUENCE [LARGE SCALE GENOMIC DNA]</scope>
    <source>
        <strain evidence="3">Az-Fu1 / DSM 15241 / OCM 825</strain>
    </source>
</reference>
<keyword evidence="1" id="KW-0812">Transmembrane</keyword>
<feature type="transmembrane region" description="Helical" evidence="1">
    <location>
        <begin position="70"/>
        <end position="90"/>
    </location>
</feature>
<evidence type="ECO:0000256" key="1">
    <source>
        <dbReference type="SAM" id="Phobius"/>
    </source>
</evidence>
<keyword evidence="3" id="KW-1185">Reference proteome</keyword>
<dbReference type="Proteomes" id="UP000001369">
    <property type="component" value="Chromosome"/>
</dbReference>
<feature type="transmembrane region" description="Helical" evidence="1">
    <location>
        <begin position="9"/>
        <end position="29"/>
    </location>
</feature>
<evidence type="ECO:0000313" key="2">
    <source>
        <dbReference type="EMBL" id="ACN98561.1"/>
    </source>
</evidence>
<dbReference type="KEGG" id="saf:SULAZ_1131"/>
<gene>
    <name evidence="2" type="ordered locus">SULAZ_1131</name>
</gene>
<organism evidence="2 3">
    <name type="scientific">Sulfurihydrogenibium azorense (strain DSM 15241 / OCM 825 / Az-Fu1)</name>
    <dbReference type="NCBI Taxonomy" id="204536"/>
    <lineage>
        <taxon>Bacteria</taxon>
        <taxon>Pseudomonadati</taxon>
        <taxon>Aquificota</taxon>
        <taxon>Aquificia</taxon>
        <taxon>Aquificales</taxon>
        <taxon>Hydrogenothermaceae</taxon>
        <taxon>Sulfurihydrogenibium</taxon>
    </lineage>
</organism>
<keyword evidence="1" id="KW-1133">Transmembrane helix</keyword>
<accession>C1DVG6</accession>
<dbReference type="HOGENOM" id="CLU_137176_0_0_0"/>
<feature type="transmembrane region" description="Helical" evidence="1">
    <location>
        <begin position="35"/>
        <end position="58"/>
    </location>
</feature>
<name>C1DVG6_SULAA</name>
<dbReference type="eggNOG" id="COG1814">
    <property type="taxonomic scope" value="Bacteria"/>
</dbReference>
<sequence>MKLAIFKGFGFGLTSGVITTLGMIIGLYTTTESKYVVISGILSIAIADSVSDALGMHLSEESDTTKSSKHIWIATLFTFLSKFIITVSFIVPVLLFNLNLAILISIIWGDIFSLYL</sequence>
<dbReference type="STRING" id="204536.SULAZ_1131"/>